<comment type="caution">
    <text evidence="5">The sequence shown here is derived from an EMBL/GenBank/DDBJ whole genome shotgun (WGS) entry which is preliminary data.</text>
</comment>
<protein>
    <recommendedName>
        <fullName evidence="4">HTH hxlR-type domain-containing protein</fullName>
    </recommendedName>
</protein>
<dbReference type="InterPro" id="IPR036390">
    <property type="entry name" value="WH_DNA-bd_sf"/>
</dbReference>
<evidence type="ECO:0000256" key="1">
    <source>
        <dbReference type="ARBA" id="ARBA00023015"/>
    </source>
</evidence>
<organism evidence="5 6">
    <name type="scientific">Olivibacter ginsenosidimutans</name>
    <dbReference type="NCBI Taxonomy" id="1176537"/>
    <lineage>
        <taxon>Bacteria</taxon>
        <taxon>Pseudomonadati</taxon>
        <taxon>Bacteroidota</taxon>
        <taxon>Sphingobacteriia</taxon>
        <taxon>Sphingobacteriales</taxon>
        <taxon>Sphingobacteriaceae</taxon>
        <taxon>Olivibacter</taxon>
    </lineage>
</organism>
<evidence type="ECO:0000313" key="6">
    <source>
        <dbReference type="Proteomes" id="UP001501411"/>
    </source>
</evidence>
<dbReference type="Gene3D" id="1.10.10.10">
    <property type="entry name" value="Winged helix-like DNA-binding domain superfamily/Winged helix DNA-binding domain"/>
    <property type="match status" value="1"/>
</dbReference>
<dbReference type="SUPFAM" id="SSF46785">
    <property type="entry name" value="Winged helix' DNA-binding domain"/>
    <property type="match status" value="1"/>
</dbReference>
<evidence type="ECO:0000313" key="5">
    <source>
        <dbReference type="EMBL" id="GAA4787936.1"/>
    </source>
</evidence>
<keyword evidence="2" id="KW-0238">DNA-binding</keyword>
<reference evidence="6" key="1">
    <citation type="journal article" date="2019" name="Int. J. Syst. Evol. Microbiol.">
        <title>The Global Catalogue of Microorganisms (GCM) 10K type strain sequencing project: providing services to taxonomists for standard genome sequencing and annotation.</title>
        <authorList>
            <consortium name="The Broad Institute Genomics Platform"/>
            <consortium name="The Broad Institute Genome Sequencing Center for Infectious Disease"/>
            <person name="Wu L."/>
            <person name="Ma J."/>
        </authorList>
    </citation>
    <scope>NUCLEOTIDE SEQUENCE [LARGE SCALE GENOMIC DNA]</scope>
    <source>
        <strain evidence="6">JCM 18200</strain>
    </source>
</reference>
<accession>A0ABP9AYX6</accession>
<dbReference type="InterPro" id="IPR002577">
    <property type="entry name" value="HTH_HxlR"/>
</dbReference>
<sequence>MKVIIVLEVLSFEKLCIVYYIMEANNKSITDTICREKLRAVHDTLDVLGGKWKIEIIASLSFGKRRFMELQREVEGIGAKMLSKELSELEINGLISRKVCDTRPVTVEYELSNYGTTLQRIIDEMMNWGLKHRERIKEQCHQKQ</sequence>
<feature type="domain" description="HTH hxlR-type" evidence="4">
    <location>
        <begin position="34"/>
        <end position="137"/>
    </location>
</feature>
<dbReference type="Pfam" id="PF01638">
    <property type="entry name" value="HxlR"/>
    <property type="match status" value="1"/>
</dbReference>
<keyword evidence="3" id="KW-0804">Transcription</keyword>
<evidence type="ECO:0000256" key="2">
    <source>
        <dbReference type="ARBA" id="ARBA00023125"/>
    </source>
</evidence>
<keyword evidence="1" id="KW-0805">Transcription regulation</keyword>
<name>A0ABP9AYX6_9SPHI</name>
<dbReference type="Proteomes" id="UP001501411">
    <property type="component" value="Unassembled WGS sequence"/>
</dbReference>
<evidence type="ECO:0000256" key="3">
    <source>
        <dbReference type="ARBA" id="ARBA00023163"/>
    </source>
</evidence>
<keyword evidence="6" id="KW-1185">Reference proteome</keyword>
<dbReference type="InterPro" id="IPR036388">
    <property type="entry name" value="WH-like_DNA-bd_sf"/>
</dbReference>
<dbReference type="EMBL" id="BAABIQ010000008">
    <property type="protein sequence ID" value="GAA4787936.1"/>
    <property type="molecule type" value="Genomic_DNA"/>
</dbReference>
<proteinExistence type="predicted"/>
<gene>
    <name evidence="5" type="ORF">GCM10023231_15100</name>
</gene>
<evidence type="ECO:0000259" key="4">
    <source>
        <dbReference type="PROSITE" id="PS51118"/>
    </source>
</evidence>
<dbReference type="PROSITE" id="PS51118">
    <property type="entry name" value="HTH_HXLR"/>
    <property type="match status" value="1"/>
</dbReference>
<dbReference type="PANTHER" id="PTHR33204:SF18">
    <property type="entry name" value="TRANSCRIPTIONAL REGULATORY PROTEIN"/>
    <property type="match status" value="1"/>
</dbReference>
<dbReference type="PANTHER" id="PTHR33204">
    <property type="entry name" value="TRANSCRIPTIONAL REGULATOR, MARR FAMILY"/>
    <property type="match status" value="1"/>
</dbReference>